<gene>
    <name evidence="1" type="ORF">D915_007693</name>
</gene>
<keyword evidence="2" id="KW-1185">Reference proteome</keyword>
<dbReference type="AlphaFoldDB" id="A0A4E0R685"/>
<accession>A0A4E0R685</accession>
<organism evidence="1 2">
    <name type="scientific">Fasciola hepatica</name>
    <name type="common">Liver fluke</name>
    <dbReference type="NCBI Taxonomy" id="6192"/>
    <lineage>
        <taxon>Eukaryota</taxon>
        <taxon>Metazoa</taxon>
        <taxon>Spiralia</taxon>
        <taxon>Lophotrochozoa</taxon>
        <taxon>Platyhelminthes</taxon>
        <taxon>Trematoda</taxon>
        <taxon>Digenea</taxon>
        <taxon>Plagiorchiida</taxon>
        <taxon>Echinostomata</taxon>
        <taxon>Echinostomatoidea</taxon>
        <taxon>Fasciolidae</taxon>
        <taxon>Fasciola</taxon>
    </lineage>
</organism>
<dbReference type="EMBL" id="JXXN02003324">
    <property type="protein sequence ID" value="THD21704.1"/>
    <property type="molecule type" value="Genomic_DNA"/>
</dbReference>
<proteinExistence type="predicted"/>
<evidence type="ECO:0000313" key="1">
    <source>
        <dbReference type="EMBL" id="THD21704.1"/>
    </source>
</evidence>
<protein>
    <submittedName>
        <fullName evidence="1">Uncharacterized protein</fullName>
    </submittedName>
</protein>
<comment type="caution">
    <text evidence="1">The sequence shown here is derived from an EMBL/GenBank/DDBJ whole genome shotgun (WGS) entry which is preliminary data.</text>
</comment>
<name>A0A4E0R685_FASHE</name>
<dbReference type="Proteomes" id="UP000230066">
    <property type="component" value="Unassembled WGS sequence"/>
</dbReference>
<reference evidence="1" key="1">
    <citation type="submission" date="2019-03" db="EMBL/GenBank/DDBJ databases">
        <title>Improved annotation for the trematode Fasciola hepatica.</title>
        <authorList>
            <person name="Choi Y.-J."/>
            <person name="Martin J."/>
            <person name="Mitreva M."/>
        </authorList>
    </citation>
    <scope>NUCLEOTIDE SEQUENCE [LARGE SCALE GENOMIC DNA]</scope>
</reference>
<sequence length="81" mass="9582">MCFYKPHHAVPTCSTPRHVSLFKFVLCIWTTQTSTYECANVLFEIHTNRKLNIRFINHHSSEQRCCFDIIISPSRPHSRFT</sequence>
<evidence type="ECO:0000313" key="2">
    <source>
        <dbReference type="Proteomes" id="UP000230066"/>
    </source>
</evidence>